<dbReference type="InterPro" id="IPR007244">
    <property type="entry name" value="Naa35_N"/>
</dbReference>
<evidence type="ECO:0000313" key="4">
    <source>
        <dbReference type="Proteomes" id="UP001489004"/>
    </source>
</evidence>
<dbReference type="PANTHER" id="PTHR21373:SF0">
    <property type="entry name" value="N-ALPHA-ACETYLTRANSFERASE 35, NATC AUXILIARY SUBUNIT"/>
    <property type="match status" value="1"/>
</dbReference>
<evidence type="ECO:0000259" key="2">
    <source>
        <dbReference type="Pfam" id="PF04112"/>
    </source>
</evidence>
<reference evidence="3 4" key="1">
    <citation type="journal article" date="2024" name="Nat. Commun.">
        <title>Phylogenomics reveals the evolutionary origins of lichenization in chlorophyte algae.</title>
        <authorList>
            <person name="Puginier C."/>
            <person name="Libourel C."/>
            <person name="Otte J."/>
            <person name="Skaloud P."/>
            <person name="Haon M."/>
            <person name="Grisel S."/>
            <person name="Petersen M."/>
            <person name="Berrin J.G."/>
            <person name="Delaux P.M."/>
            <person name="Dal Grande F."/>
            <person name="Keller J."/>
        </authorList>
    </citation>
    <scope>NUCLEOTIDE SEQUENCE [LARGE SCALE GENOMIC DNA]</scope>
    <source>
        <strain evidence="3 4">SAG 2043</strain>
    </source>
</reference>
<sequence>MARPEPMWLDIQPFLTQASSQLQTGQLLHSESFSLFEAMSAVEIGDVKMDAGLALADAKSAEELIAEGAAPVDLTSGQLLAVMDQLMALEAMWHTGHSLAQTVFTSLYMLRPERLTNNFLLSAFCAALRANCSAVRDMVLAGCVCEVAGWCQAMCLNRARQRRRHRRALEDWAHLIQHAINADVSDSFRAWLPTSGWRWSRQGGAYMEEHQAAAIKSLERVAMQSHIALQVVASAVNGASGPAVDSLQISWSFKHHPYFPVMVLKHANAVCGDQKVPYKVFAAILKGSCTRTCLDAAITAPATTQDSPAPEQLTCTFLALSIAAEDLTHAESLAEQLGSAIQTAALEKYLQQQGLEGVQVPAYTPAGSAGGSTVGDAASPLNLASMLHRSTHMQTHGASPGELQQHGSGSINGQDIGTPSAGRMVTWSDLPDDAQFKILSLLPLTRGKVELRRVAKAWRAMLASPAAYSTSTWTEDERMAPVAWLIALYAA</sequence>
<dbReference type="GO" id="GO:0031417">
    <property type="term" value="C:NatC complex"/>
    <property type="evidence" value="ECO:0007669"/>
    <property type="project" value="InterPro"/>
</dbReference>
<feature type="region of interest" description="Disordered" evidence="1">
    <location>
        <begin position="391"/>
        <end position="414"/>
    </location>
</feature>
<comment type="caution">
    <text evidence="3">The sequence shown here is derived from an EMBL/GenBank/DDBJ whole genome shotgun (WGS) entry which is preliminary data.</text>
</comment>
<feature type="compositionally biased region" description="Polar residues" evidence="1">
    <location>
        <begin position="405"/>
        <end position="414"/>
    </location>
</feature>
<dbReference type="EMBL" id="JALJOR010000020">
    <property type="protein sequence ID" value="KAK9803567.1"/>
    <property type="molecule type" value="Genomic_DNA"/>
</dbReference>
<dbReference type="InterPro" id="IPR057983">
    <property type="entry name" value="NAA35-like_N"/>
</dbReference>
<dbReference type="PANTHER" id="PTHR21373">
    <property type="entry name" value="GLUCOSE REPRESSIBLE PROTEIN MAK10"/>
    <property type="match status" value="1"/>
</dbReference>
<evidence type="ECO:0000256" key="1">
    <source>
        <dbReference type="SAM" id="MobiDB-lite"/>
    </source>
</evidence>
<dbReference type="InterPro" id="IPR036047">
    <property type="entry name" value="F-box-like_dom_sf"/>
</dbReference>
<feature type="domain" description="NAA35-like N-terminal" evidence="2">
    <location>
        <begin position="25"/>
        <end position="154"/>
    </location>
</feature>
<dbReference type="Proteomes" id="UP001489004">
    <property type="component" value="Unassembled WGS sequence"/>
</dbReference>
<dbReference type="SUPFAM" id="SSF81383">
    <property type="entry name" value="F-box domain"/>
    <property type="match status" value="1"/>
</dbReference>
<dbReference type="Pfam" id="PF04112">
    <property type="entry name" value="Mak10"/>
    <property type="match status" value="1"/>
</dbReference>
<dbReference type="AlphaFoldDB" id="A0AAW1P2M6"/>
<gene>
    <name evidence="3" type="ORF">WJX72_000681</name>
</gene>
<organism evidence="3 4">
    <name type="scientific">[Myrmecia] bisecta</name>
    <dbReference type="NCBI Taxonomy" id="41462"/>
    <lineage>
        <taxon>Eukaryota</taxon>
        <taxon>Viridiplantae</taxon>
        <taxon>Chlorophyta</taxon>
        <taxon>core chlorophytes</taxon>
        <taxon>Trebouxiophyceae</taxon>
        <taxon>Trebouxiales</taxon>
        <taxon>Trebouxiaceae</taxon>
        <taxon>Myrmecia</taxon>
    </lineage>
</organism>
<proteinExistence type="predicted"/>
<name>A0AAW1P2M6_9CHLO</name>
<evidence type="ECO:0000313" key="3">
    <source>
        <dbReference type="EMBL" id="KAK9803567.1"/>
    </source>
</evidence>
<keyword evidence="4" id="KW-1185">Reference proteome</keyword>
<protein>
    <recommendedName>
        <fullName evidence="2">NAA35-like N-terminal domain-containing protein</fullName>
    </recommendedName>
</protein>
<accession>A0AAW1P2M6</accession>